<dbReference type="Gene3D" id="3.20.20.80">
    <property type="entry name" value="Glycosidases"/>
    <property type="match status" value="1"/>
</dbReference>
<protein>
    <recommendedName>
        <fullName evidence="5">Chitin-binding type-3 domain-containing protein</fullName>
    </recommendedName>
</protein>
<keyword evidence="4" id="KW-1133">Transmembrane helix</keyword>
<dbReference type="SUPFAM" id="SSF51445">
    <property type="entry name" value="(Trans)glycosidases"/>
    <property type="match status" value="1"/>
</dbReference>
<keyword evidence="2" id="KW-0624">Polysaccharide degradation</keyword>
<accession>A0ABX2ZXP8</accession>
<feature type="region of interest" description="Disordered" evidence="3">
    <location>
        <begin position="364"/>
        <end position="386"/>
    </location>
</feature>
<dbReference type="Gene3D" id="2.10.10.20">
    <property type="entry name" value="Carbohydrate-binding module superfamily 5/12"/>
    <property type="match status" value="2"/>
</dbReference>
<reference evidence="6 7" key="1">
    <citation type="submission" date="2016-07" db="EMBL/GenBank/DDBJ databases">
        <authorList>
            <person name="Townsley L."/>
            <person name="Shank E.A."/>
        </authorList>
    </citation>
    <scope>NUCLEOTIDE SEQUENCE [LARGE SCALE GENOMIC DNA]</scope>
    <source>
        <strain evidence="6 7">CH01</strain>
    </source>
</reference>
<dbReference type="SUPFAM" id="SSF51055">
    <property type="entry name" value="Carbohydrate binding domain"/>
    <property type="match status" value="2"/>
</dbReference>
<feature type="domain" description="Chitin-binding type-3" evidence="5">
    <location>
        <begin position="393"/>
        <end position="441"/>
    </location>
</feature>
<proteinExistence type="predicted"/>
<evidence type="ECO:0000256" key="2">
    <source>
        <dbReference type="ARBA" id="ARBA00023326"/>
    </source>
</evidence>
<keyword evidence="4" id="KW-0472">Membrane</keyword>
<dbReference type="Pfam" id="PF02839">
    <property type="entry name" value="CBM_5_12"/>
    <property type="match status" value="2"/>
</dbReference>
<name>A0ABX2ZXP8_9BACI</name>
<keyword evidence="2" id="KW-0119">Carbohydrate metabolism</keyword>
<gene>
    <name evidence="6" type="ORF">BED47_16775</name>
</gene>
<dbReference type="InterPro" id="IPR003610">
    <property type="entry name" value="CBM5/12"/>
</dbReference>
<evidence type="ECO:0000313" key="7">
    <source>
        <dbReference type="Proteomes" id="UP000094580"/>
    </source>
</evidence>
<evidence type="ECO:0000313" key="6">
    <source>
        <dbReference type="EMBL" id="ODG93159.1"/>
    </source>
</evidence>
<dbReference type="CDD" id="cd12215">
    <property type="entry name" value="ChiC_BD"/>
    <property type="match status" value="2"/>
</dbReference>
<keyword evidence="7" id="KW-1185">Reference proteome</keyword>
<keyword evidence="1" id="KW-0378">Hydrolase</keyword>
<feature type="transmembrane region" description="Helical" evidence="4">
    <location>
        <begin position="12"/>
        <end position="28"/>
    </location>
</feature>
<organism evidence="6 7">
    <name type="scientific">Gottfriedia luciferensis</name>
    <dbReference type="NCBI Taxonomy" id="178774"/>
    <lineage>
        <taxon>Bacteria</taxon>
        <taxon>Bacillati</taxon>
        <taxon>Bacillota</taxon>
        <taxon>Bacilli</taxon>
        <taxon>Bacillales</taxon>
        <taxon>Bacillaceae</taxon>
        <taxon>Gottfriedia</taxon>
    </lineage>
</organism>
<sequence length="523" mass="58344">MQNKKKLSIPRLMLVCLVVVAVGASYFYRDNIVVVSKIEKTKKTEKTAVESSPWFAAYVDATLTPQYEFEKVDGNVVLGFITAENKNSAVPSWGGAYSLDQASEDLDMDRRIARLRQKGGEVIVSFGGLSNSELGITTTDVGKMKNAYAKVVKRYDLNTIDVDLEQEGLTNMHAAKLRGEALAKLQQERKKDKKDLAIWVTLPVTPQGLTEDGTDAVTALLKAGVDLAGVNIMTMNYGESRNSALSMADNSINALKKTHRQLRIIYQKQGVNLSDKALWRKLGATPMIGQNDIQGEVFSLEDAAKLNKFAVDNGLGRLSMWSANRDRKSSENSVGIQSVSNFYSGVRQNNQEFATILKENMNGSVSGDAKRTTKSDVTNVDLNKPDDPKTSPYEIWSESTTYLKGTRVVWRHNVYRAKWWTKGDAPDAPILDENTIPWELVGPVLPGEKPLPIVSLPKGTYQEWEEGQVYNGGDRVMFNGIPYEAKWWNKDENPEKPLANDDAEPWKQLTQDEIKKVLKEINK</sequence>
<evidence type="ECO:0000259" key="5">
    <source>
        <dbReference type="SMART" id="SM00495"/>
    </source>
</evidence>
<dbReference type="PANTHER" id="PTHR42976">
    <property type="entry name" value="BIFUNCTIONAL CHITINASE/LYSOZYME-RELATED"/>
    <property type="match status" value="1"/>
</dbReference>
<dbReference type="InterPro" id="IPR052750">
    <property type="entry name" value="GH18_Chitinase"/>
</dbReference>
<dbReference type="InterPro" id="IPR017853">
    <property type="entry name" value="GH"/>
</dbReference>
<dbReference type="InterPro" id="IPR036573">
    <property type="entry name" value="CBM_sf_5/12"/>
</dbReference>
<evidence type="ECO:0000256" key="1">
    <source>
        <dbReference type="ARBA" id="ARBA00022801"/>
    </source>
</evidence>
<evidence type="ECO:0000256" key="4">
    <source>
        <dbReference type="SAM" id="Phobius"/>
    </source>
</evidence>
<dbReference type="Proteomes" id="UP000094580">
    <property type="component" value="Unassembled WGS sequence"/>
</dbReference>
<evidence type="ECO:0000256" key="3">
    <source>
        <dbReference type="SAM" id="MobiDB-lite"/>
    </source>
</evidence>
<dbReference type="CDD" id="cd06543">
    <property type="entry name" value="GH18_PF-ChiA-like"/>
    <property type="match status" value="1"/>
</dbReference>
<dbReference type="EMBL" id="MDKC01000003">
    <property type="protein sequence ID" value="ODG93159.1"/>
    <property type="molecule type" value="Genomic_DNA"/>
</dbReference>
<dbReference type="PANTHER" id="PTHR42976:SF1">
    <property type="entry name" value="GH18 DOMAIN-CONTAINING PROTEIN-RELATED"/>
    <property type="match status" value="1"/>
</dbReference>
<feature type="domain" description="Chitin-binding type-3" evidence="5">
    <location>
        <begin position="461"/>
        <end position="509"/>
    </location>
</feature>
<keyword evidence="4" id="KW-0812">Transmembrane</keyword>
<comment type="caution">
    <text evidence="6">The sequence shown here is derived from an EMBL/GenBank/DDBJ whole genome shotgun (WGS) entry which is preliminary data.</text>
</comment>
<dbReference type="SMART" id="SM00495">
    <property type="entry name" value="ChtBD3"/>
    <property type="match status" value="2"/>
</dbReference>